<proteinExistence type="predicted"/>
<accession>A0ABQ1RFG0</accession>
<evidence type="ECO:0000313" key="2">
    <source>
        <dbReference type="EMBL" id="GGD68477.1"/>
    </source>
</evidence>
<gene>
    <name evidence="2" type="ORF">GCM10011357_24420</name>
</gene>
<organism evidence="2 3">
    <name type="scientific">Lacimicrobium alkaliphilum</name>
    <dbReference type="NCBI Taxonomy" id="1526571"/>
    <lineage>
        <taxon>Bacteria</taxon>
        <taxon>Pseudomonadati</taxon>
        <taxon>Pseudomonadota</taxon>
        <taxon>Gammaproteobacteria</taxon>
        <taxon>Alteromonadales</taxon>
        <taxon>Alteromonadaceae</taxon>
        <taxon>Lacimicrobium</taxon>
    </lineage>
</organism>
<sequence>MRVTPEDMGAQQEVTGGLMHNSAKNRHHPYFQASACLLTKHKKERVIAPVLRQALGIELKVDDTFDTHQVFAEWDFRAQYCPCRMQTIAKAAEQLAGHLLRLCPQCRAPGYHPFKSLAGLPCEQCQTPTGTVMGRYYRCAVCQAQHFEPVSDEFSNPFNCSICNP</sequence>
<comment type="caution">
    <text evidence="2">The sequence shown here is derived from an EMBL/GenBank/DDBJ whole genome shotgun (WGS) entry which is preliminary data.</text>
</comment>
<protein>
    <recommendedName>
        <fullName evidence="1">DUF6671 domain-containing protein</fullName>
    </recommendedName>
</protein>
<dbReference type="Proteomes" id="UP000614272">
    <property type="component" value="Unassembled WGS sequence"/>
</dbReference>
<dbReference type="InterPro" id="IPR046612">
    <property type="entry name" value="DUF6671"/>
</dbReference>
<evidence type="ECO:0000313" key="3">
    <source>
        <dbReference type="Proteomes" id="UP000614272"/>
    </source>
</evidence>
<dbReference type="EMBL" id="BMGJ01000009">
    <property type="protein sequence ID" value="GGD68477.1"/>
    <property type="molecule type" value="Genomic_DNA"/>
</dbReference>
<feature type="domain" description="DUF6671" evidence="1">
    <location>
        <begin position="67"/>
        <end position="165"/>
    </location>
</feature>
<dbReference type="Pfam" id="PF20376">
    <property type="entry name" value="DUF6671"/>
    <property type="match status" value="1"/>
</dbReference>
<reference evidence="3" key="1">
    <citation type="journal article" date="2019" name="Int. J. Syst. Evol. Microbiol.">
        <title>The Global Catalogue of Microorganisms (GCM) 10K type strain sequencing project: providing services to taxonomists for standard genome sequencing and annotation.</title>
        <authorList>
            <consortium name="The Broad Institute Genomics Platform"/>
            <consortium name="The Broad Institute Genome Sequencing Center for Infectious Disease"/>
            <person name="Wu L."/>
            <person name="Ma J."/>
        </authorList>
    </citation>
    <scope>NUCLEOTIDE SEQUENCE [LARGE SCALE GENOMIC DNA]</scope>
    <source>
        <strain evidence="3">CGMCC 1.12923</strain>
    </source>
</reference>
<evidence type="ECO:0000259" key="1">
    <source>
        <dbReference type="Pfam" id="PF20376"/>
    </source>
</evidence>
<name>A0ABQ1RFG0_9ALTE</name>
<keyword evidence="3" id="KW-1185">Reference proteome</keyword>